<sequence length="636" mass="71543">MYFHSLTRRELQSLCKLNKIPANLTNVAMADALQSLEIVEGIEEFLKVSQSETADLGESVKKVEVSSPKAPQTRCRTSNRQRVKTTENETLPPTVTRTTRWGSKQLPIEVEESLKTPAVSRTSRKDPATSSRRNVSNQLNECENEAKEEGLVDNKYSTRRSTRLTEKKSAVTKVKKGIEKAVKIDSFLDQENVIETGNSNAEVEDICNAFENLDVVVMEEDATHKSVEEDEDCGDAFENLNNLKPQSDERTTSWDDTLKISEVKMDCVEEDEDCGDAFENLNNLKPQSDERTTSWDDTLKISEVKMDEVYDVKPESDEISNPSEEAATQRSDEVSNQKQESHETSNSCEEEKISEMKIDEVYDVKPESDGISIAAEEANNKSEDEDLEDDLKISEVKIDEVYDVKPDSDDISSPCEDENLEQKPDLEDNFMNAMKEHNLDVVQEVHADSDGISEMKNEVSEINESSTMVSRMIIDNTETPIDETATKEMEEDMSELDDTMTEEVEELKADLFAENNANEKSDADSGLTQNPLILSDVTGHPTHVKLIKKAIPFKNMSSVVSDDKENIVVDEGKNRKEEKMSFNEISISIRQLRKQLKKALTLKNLNEEEEVATATTRPALQALCENQMVVGGETEN</sequence>
<proteinExistence type="predicted"/>
<dbReference type="Proteomes" id="UP001056120">
    <property type="component" value="Linkage Group LG12"/>
</dbReference>
<comment type="caution">
    <text evidence="1">The sequence shown here is derived from an EMBL/GenBank/DDBJ whole genome shotgun (WGS) entry which is preliminary data.</text>
</comment>
<keyword evidence="2" id="KW-1185">Reference proteome</keyword>
<reference evidence="2" key="1">
    <citation type="journal article" date="2022" name="Mol. Ecol. Resour.">
        <title>The genomes of chicory, endive, great burdock and yacon provide insights into Asteraceae palaeo-polyploidization history and plant inulin production.</title>
        <authorList>
            <person name="Fan W."/>
            <person name="Wang S."/>
            <person name="Wang H."/>
            <person name="Wang A."/>
            <person name="Jiang F."/>
            <person name="Liu H."/>
            <person name="Zhao H."/>
            <person name="Xu D."/>
            <person name="Zhang Y."/>
        </authorList>
    </citation>
    <scope>NUCLEOTIDE SEQUENCE [LARGE SCALE GENOMIC DNA]</scope>
    <source>
        <strain evidence="2">cv. Yunnan</strain>
    </source>
</reference>
<reference evidence="1 2" key="2">
    <citation type="journal article" date="2022" name="Mol. Ecol. Resour.">
        <title>The genomes of chicory, endive, great burdock and yacon provide insights into Asteraceae paleo-polyploidization history and plant inulin production.</title>
        <authorList>
            <person name="Fan W."/>
            <person name="Wang S."/>
            <person name="Wang H."/>
            <person name="Wang A."/>
            <person name="Jiang F."/>
            <person name="Liu H."/>
            <person name="Zhao H."/>
            <person name="Xu D."/>
            <person name="Zhang Y."/>
        </authorList>
    </citation>
    <scope>NUCLEOTIDE SEQUENCE [LARGE SCALE GENOMIC DNA]</scope>
    <source>
        <strain evidence="2">cv. Yunnan</strain>
        <tissue evidence="1">Leaves</tissue>
    </source>
</reference>
<evidence type="ECO:0000313" key="2">
    <source>
        <dbReference type="Proteomes" id="UP001056120"/>
    </source>
</evidence>
<evidence type="ECO:0000313" key="1">
    <source>
        <dbReference type="EMBL" id="KAI3795297.1"/>
    </source>
</evidence>
<gene>
    <name evidence="1" type="ORF">L1987_37948</name>
</gene>
<name>A0ACB9HKC0_9ASTR</name>
<accession>A0ACB9HKC0</accession>
<organism evidence="1 2">
    <name type="scientific">Smallanthus sonchifolius</name>
    <dbReference type="NCBI Taxonomy" id="185202"/>
    <lineage>
        <taxon>Eukaryota</taxon>
        <taxon>Viridiplantae</taxon>
        <taxon>Streptophyta</taxon>
        <taxon>Embryophyta</taxon>
        <taxon>Tracheophyta</taxon>
        <taxon>Spermatophyta</taxon>
        <taxon>Magnoliopsida</taxon>
        <taxon>eudicotyledons</taxon>
        <taxon>Gunneridae</taxon>
        <taxon>Pentapetalae</taxon>
        <taxon>asterids</taxon>
        <taxon>campanulids</taxon>
        <taxon>Asterales</taxon>
        <taxon>Asteraceae</taxon>
        <taxon>Asteroideae</taxon>
        <taxon>Heliantheae alliance</taxon>
        <taxon>Millerieae</taxon>
        <taxon>Smallanthus</taxon>
    </lineage>
</organism>
<protein>
    <submittedName>
        <fullName evidence="1">Uncharacterized protein</fullName>
    </submittedName>
</protein>
<dbReference type="EMBL" id="CM042029">
    <property type="protein sequence ID" value="KAI3795297.1"/>
    <property type="molecule type" value="Genomic_DNA"/>
</dbReference>